<dbReference type="SUPFAM" id="SSF55874">
    <property type="entry name" value="ATPase domain of HSP90 chaperone/DNA topoisomerase II/histidine kinase"/>
    <property type="match status" value="1"/>
</dbReference>
<feature type="domain" description="Histidine kinase" evidence="9">
    <location>
        <begin position="40"/>
        <end position="248"/>
    </location>
</feature>
<keyword evidence="3" id="KW-0597">Phosphoprotein</keyword>
<keyword evidence="5" id="KW-0547">Nucleotide-binding</keyword>
<keyword evidence="8" id="KW-0902">Two-component regulatory system</keyword>
<dbReference type="PRINTS" id="PR00344">
    <property type="entry name" value="BCTRLSENSOR"/>
</dbReference>
<dbReference type="InterPro" id="IPR036890">
    <property type="entry name" value="HATPase_C_sf"/>
</dbReference>
<evidence type="ECO:0000256" key="4">
    <source>
        <dbReference type="ARBA" id="ARBA00022679"/>
    </source>
</evidence>
<evidence type="ECO:0000313" key="10">
    <source>
        <dbReference type="EMBL" id="MBB5344370.1"/>
    </source>
</evidence>
<dbReference type="SMART" id="SM00387">
    <property type="entry name" value="HATPase_c"/>
    <property type="match status" value="1"/>
</dbReference>
<dbReference type="InterPro" id="IPR003594">
    <property type="entry name" value="HATPase_dom"/>
</dbReference>
<proteinExistence type="predicted"/>
<dbReference type="GO" id="GO:0005524">
    <property type="term" value="F:ATP binding"/>
    <property type="evidence" value="ECO:0007669"/>
    <property type="project" value="UniProtKB-KW"/>
</dbReference>
<keyword evidence="7" id="KW-0067">ATP-binding</keyword>
<evidence type="ECO:0000313" key="11">
    <source>
        <dbReference type="Proteomes" id="UP000569092"/>
    </source>
</evidence>
<evidence type="ECO:0000256" key="2">
    <source>
        <dbReference type="ARBA" id="ARBA00012438"/>
    </source>
</evidence>
<dbReference type="PROSITE" id="PS50109">
    <property type="entry name" value="HIS_KIN"/>
    <property type="match status" value="1"/>
</dbReference>
<dbReference type="Gene3D" id="1.10.287.130">
    <property type="match status" value="1"/>
</dbReference>
<dbReference type="Gene3D" id="3.30.565.10">
    <property type="entry name" value="Histidine kinase-like ATPase, C-terminal domain"/>
    <property type="match status" value="1"/>
</dbReference>
<keyword evidence="4" id="KW-0808">Transferase</keyword>
<accession>A0A7W8J837</accession>
<dbReference type="InterPro" id="IPR004358">
    <property type="entry name" value="Sig_transdc_His_kin-like_C"/>
</dbReference>
<dbReference type="EC" id="2.7.13.3" evidence="2"/>
<dbReference type="AlphaFoldDB" id="A0A7W8J837"/>
<keyword evidence="6 10" id="KW-0418">Kinase</keyword>
<sequence length="250" mass="27636">MDSPFVSSGSFEDEGQKLKACEENLRRYHQLALAGRLVGATMHEVNNRLAALTNLIFLARSSGQSEPQRTEYLDEADLQLRSLAEITTRSLTFIRVDAESKEVDLVDLATSALKLHREQIAKKRINVQTRSSDVARACVNKGEIFQVLTNLLLNSLDAVPHSGNLHVRVAIRSLNAIITVADNGSGIPRSMQNTLFDSFKSNKSEGNGLGLWIVREIVQGHGGAIRYRTSNRQNKSGTVFRIVLPIQRAS</sequence>
<comment type="catalytic activity">
    <reaction evidence="1">
        <text>ATP + protein L-histidine = ADP + protein N-phospho-L-histidine.</text>
        <dbReference type="EC" id="2.7.13.3"/>
    </reaction>
</comment>
<dbReference type="InterPro" id="IPR005467">
    <property type="entry name" value="His_kinase_dom"/>
</dbReference>
<evidence type="ECO:0000256" key="8">
    <source>
        <dbReference type="ARBA" id="ARBA00023012"/>
    </source>
</evidence>
<dbReference type="GO" id="GO:0004673">
    <property type="term" value="F:protein histidine kinase activity"/>
    <property type="evidence" value="ECO:0007669"/>
    <property type="project" value="UniProtKB-EC"/>
</dbReference>
<comment type="caution">
    <text evidence="10">The sequence shown here is derived from an EMBL/GenBank/DDBJ whole genome shotgun (WGS) entry which is preliminary data.</text>
</comment>
<evidence type="ECO:0000259" key="9">
    <source>
        <dbReference type="PROSITE" id="PS50109"/>
    </source>
</evidence>
<dbReference type="PANTHER" id="PTHR43065">
    <property type="entry name" value="SENSOR HISTIDINE KINASE"/>
    <property type="match status" value="1"/>
</dbReference>
<dbReference type="CDD" id="cd00075">
    <property type="entry name" value="HATPase"/>
    <property type="match status" value="1"/>
</dbReference>
<dbReference type="Proteomes" id="UP000569092">
    <property type="component" value="Unassembled WGS sequence"/>
</dbReference>
<evidence type="ECO:0000256" key="6">
    <source>
        <dbReference type="ARBA" id="ARBA00022777"/>
    </source>
</evidence>
<reference evidence="10 11" key="1">
    <citation type="submission" date="2020-08" db="EMBL/GenBank/DDBJ databases">
        <title>Genomic Encyclopedia of Type Strains, Phase IV (KMG-V): Genome sequencing to study the core and pangenomes of soil and plant-associated prokaryotes.</title>
        <authorList>
            <person name="Whitman W."/>
        </authorList>
    </citation>
    <scope>NUCLEOTIDE SEQUENCE [LARGE SCALE GENOMIC DNA]</scope>
    <source>
        <strain evidence="10 11">M8US30</strain>
    </source>
</reference>
<evidence type="ECO:0000256" key="5">
    <source>
        <dbReference type="ARBA" id="ARBA00022741"/>
    </source>
</evidence>
<dbReference type="PANTHER" id="PTHR43065:SF10">
    <property type="entry name" value="PEROXIDE STRESS-ACTIVATED HISTIDINE KINASE MAK3"/>
    <property type="match status" value="1"/>
</dbReference>
<evidence type="ECO:0000256" key="3">
    <source>
        <dbReference type="ARBA" id="ARBA00022553"/>
    </source>
</evidence>
<name>A0A7W8J837_9BACT</name>
<protein>
    <recommendedName>
        <fullName evidence="2">histidine kinase</fullName>
        <ecNumber evidence="2">2.7.13.3</ecNumber>
    </recommendedName>
</protein>
<dbReference type="Pfam" id="PF02518">
    <property type="entry name" value="HATPase_c"/>
    <property type="match status" value="1"/>
</dbReference>
<gene>
    <name evidence="10" type="ORF">HDF10_002349</name>
</gene>
<organism evidence="10 11">
    <name type="scientific">Tunturiibacter lichenicola</name>
    <dbReference type="NCBI Taxonomy" id="2051959"/>
    <lineage>
        <taxon>Bacteria</taxon>
        <taxon>Pseudomonadati</taxon>
        <taxon>Acidobacteriota</taxon>
        <taxon>Terriglobia</taxon>
        <taxon>Terriglobales</taxon>
        <taxon>Acidobacteriaceae</taxon>
        <taxon>Tunturiibacter</taxon>
    </lineage>
</organism>
<evidence type="ECO:0000256" key="7">
    <source>
        <dbReference type="ARBA" id="ARBA00022840"/>
    </source>
</evidence>
<evidence type="ECO:0000256" key="1">
    <source>
        <dbReference type="ARBA" id="ARBA00000085"/>
    </source>
</evidence>
<dbReference type="EMBL" id="JACHDZ010000003">
    <property type="protein sequence ID" value="MBB5344370.1"/>
    <property type="molecule type" value="Genomic_DNA"/>
</dbReference>
<dbReference type="GO" id="GO:0000160">
    <property type="term" value="P:phosphorelay signal transduction system"/>
    <property type="evidence" value="ECO:0007669"/>
    <property type="project" value="UniProtKB-KW"/>
</dbReference>